<accession>A0A9D1R4I7</accession>
<dbReference type="PANTHER" id="PTHR21237:SF23">
    <property type="entry name" value="GRPE PROTEIN HOMOLOG, MITOCHONDRIAL"/>
    <property type="match status" value="1"/>
</dbReference>
<dbReference type="InterPro" id="IPR000740">
    <property type="entry name" value="GrpE"/>
</dbReference>
<keyword evidence="4 10" id="KW-0963">Cytoplasm</keyword>
<dbReference type="InterPro" id="IPR009012">
    <property type="entry name" value="GrpE_head"/>
</dbReference>
<dbReference type="PRINTS" id="PR00773">
    <property type="entry name" value="GRPEPROTEIN"/>
</dbReference>
<sequence length="239" mass="27148">MAEQEKERLEEEKEPEDVCGEPNPADGVQDDSPQNDNSGGGNSLDDDSHESNPDEEETDWEEEAEDTASRAGDGSMTWAEKKAAKKQAKQEKKADAYKEKIDQLEDRVKRQMAEFENFRKRTEREKQAMFETGARSVIEKILPVVDNFERGLATVPEEKREDPFVDGMNRVYKQLLTELDNLGVKPIEAVGCEFDPNLHNAVMQVESEEYESGVIAQELQKGYTYRDTVVRHSMVAVVE</sequence>
<dbReference type="Pfam" id="PF01025">
    <property type="entry name" value="GrpE"/>
    <property type="match status" value="1"/>
</dbReference>
<keyword evidence="5 10" id="KW-0346">Stress response</keyword>
<dbReference type="PROSITE" id="PS01071">
    <property type="entry name" value="GRPE"/>
    <property type="match status" value="1"/>
</dbReference>
<dbReference type="GO" id="GO:0006457">
    <property type="term" value="P:protein folding"/>
    <property type="evidence" value="ECO:0007669"/>
    <property type="project" value="InterPro"/>
</dbReference>
<reference evidence="14" key="1">
    <citation type="journal article" date="2021" name="PeerJ">
        <title>Extensive microbial diversity within the chicken gut microbiome revealed by metagenomics and culture.</title>
        <authorList>
            <person name="Gilroy R."/>
            <person name="Ravi A."/>
            <person name="Getino M."/>
            <person name="Pursley I."/>
            <person name="Horton D.L."/>
            <person name="Alikhan N.F."/>
            <person name="Baker D."/>
            <person name="Gharbi K."/>
            <person name="Hall N."/>
            <person name="Watson M."/>
            <person name="Adriaenssens E.M."/>
            <person name="Foster-Nyarko E."/>
            <person name="Jarju S."/>
            <person name="Secka A."/>
            <person name="Antonio M."/>
            <person name="Oren A."/>
            <person name="Chaudhuri R.R."/>
            <person name="La Ragione R."/>
            <person name="Hildebrand F."/>
            <person name="Pallen M.J."/>
        </authorList>
    </citation>
    <scope>NUCLEOTIDE SEQUENCE</scope>
    <source>
        <strain evidence="14">CHK195-6426</strain>
    </source>
</reference>
<evidence type="ECO:0000256" key="1">
    <source>
        <dbReference type="ARBA" id="ARBA00004496"/>
    </source>
</evidence>
<name>A0A9D1R4I7_9FIRM</name>
<evidence type="ECO:0000256" key="2">
    <source>
        <dbReference type="ARBA" id="ARBA00009054"/>
    </source>
</evidence>
<comment type="caution">
    <text evidence="14">The sequence shown here is derived from an EMBL/GenBank/DDBJ whole genome shotgun (WGS) entry which is preliminary data.</text>
</comment>
<evidence type="ECO:0000256" key="8">
    <source>
        <dbReference type="ARBA" id="ARBA00072274"/>
    </source>
</evidence>
<dbReference type="GO" id="GO:0051082">
    <property type="term" value="F:unfolded protein binding"/>
    <property type="evidence" value="ECO:0007669"/>
    <property type="project" value="TreeGrafter"/>
</dbReference>
<evidence type="ECO:0000313" key="14">
    <source>
        <dbReference type="EMBL" id="HIW79957.1"/>
    </source>
</evidence>
<dbReference type="GO" id="GO:0005737">
    <property type="term" value="C:cytoplasm"/>
    <property type="evidence" value="ECO:0007669"/>
    <property type="project" value="UniProtKB-SubCell"/>
</dbReference>
<evidence type="ECO:0000256" key="7">
    <source>
        <dbReference type="ARBA" id="ARBA00053401"/>
    </source>
</evidence>
<evidence type="ECO:0000313" key="15">
    <source>
        <dbReference type="Proteomes" id="UP000824265"/>
    </source>
</evidence>
<feature type="compositionally biased region" description="Basic and acidic residues" evidence="13">
    <location>
        <begin position="88"/>
        <end position="97"/>
    </location>
</feature>
<feature type="region of interest" description="Disordered" evidence="13">
    <location>
        <begin position="1"/>
        <end position="97"/>
    </location>
</feature>
<dbReference type="PANTHER" id="PTHR21237">
    <property type="entry name" value="GRPE PROTEIN"/>
    <property type="match status" value="1"/>
</dbReference>
<evidence type="ECO:0000256" key="12">
    <source>
        <dbReference type="RuleBase" id="RU004478"/>
    </source>
</evidence>
<dbReference type="Proteomes" id="UP000824265">
    <property type="component" value="Unassembled WGS sequence"/>
</dbReference>
<protein>
    <recommendedName>
        <fullName evidence="8 10">Protein GrpE</fullName>
    </recommendedName>
    <alternativeName>
        <fullName evidence="9 10">HSP-70 cofactor</fullName>
    </alternativeName>
</protein>
<comment type="similarity">
    <text evidence="2 10 12">Belongs to the GrpE family.</text>
</comment>
<evidence type="ECO:0000256" key="10">
    <source>
        <dbReference type="HAMAP-Rule" id="MF_01151"/>
    </source>
</evidence>
<gene>
    <name evidence="10 14" type="primary">grpE</name>
    <name evidence="14" type="ORF">H9742_00275</name>
</gene>
<dbReference type="Gene3D" id="2.30.22.10">
    <property type="entry name" value="Head domain of nucleotide exchange factor GrpE"/>
    <property type="match status" value="1"/>
</dbReference>
<feature type="compositionally biased region" description="Basic and acidic residues" evidence="13">
    <location>
        <begin position="1"/>
        <end position="11"/>
    </location>
</feature>
<dbReference type="GO" id="GO:0042803">
    <property type="term" value="F:protein homodimerization activity"/>
    <property type="evidence" value="ECO:0007669"/>
    <property type="project" value="InterPro"/>
</dbReference>
<dbReference type="InterPro" id="IPR013805">
    <property type="entry name" value="GrpE_CC"/>
</dbReference>
<dbReference type="HAMAP" id="MF_01151">
    <property type="entry name" value="GrpE"/>
    <property type="match status" value="1"/>
</dbReference>
<evidence type="ECO:0000256" key="9">
    <source>
        <dbReference type="ARBA" id="ARBA00076414"/>
    </source>
</evidence>
<evidence type="ECO:0000256" key="11">
    <source>
        <dbReference type="RuleBase" id="RU000639"/>
    </source>
</evidence>
<evidence type="ECO:0000256" key="4">
    <source>
        <dbReference type="ARBA" id="ARBA00022490"/>
    </source>
</evidence>
<dbReference type="SUPFAM" id="SSF58014">
    <property type="entry name" value="Coiled-coil domain of nucleotide exchange factor GrpE"/>
    <property type="match status" value="1"/>
</dbReference>
<dbReference type="EMBL" id="DXGH01000002">
    <property type="protein sequence ID" value="HIW79957.1"/>
    <property type="molecule type" value="Genomic_DNA"/>
</dbReference>
<proteinExistence type="inferred from homology"/>
<evidence type="ECO:0000256" key="13">
    <source>
        <dbReference type="SAM" id="MobiDB-lite"/>
    </source>
</evidence>
<dbReference type="AlphaFoldDB" id="A0A9D1R4I7"/>
<dbReference type="CDD" id="cd00446">
    <property type="entry name" value="GrpE"/>
    <property type="match status" value="1"/>
</dbReference>
<evidence type="ECO:0000256" key="6">
    <source>
        <dbReference type="ARBA" id="ARBA00023186"/>
    </source>
</evidence>
<reference evidence="14" key="2">
    <citation type="submission" date="2021-04" db="EMBL/GenBank/DDBJ databases">
        <authorList>
            <person name="Gilroy R."/>
        </authorList>
    </citation>
    <scope>NUCLEOTIDE SEQUENCE</scope>
    <source>
        <strain evidence="14">CHK195-6426</strain>
    </source>
</reference>
<keyword evidence="6 10" id="KW-0143">Chaperone</keyword>
<organism evidence="14 15">
    <name type="scientific">Candidatus Acetatifactor stercoripullorum</name>
    <dbReference type="NCBI Taxonomy" id="2838414"/>
    <lineage>
        <taxon>Bacteria</taxon>
        <taxon>Bacillati</taxon>
        <taxon>Bacillota</taxon>
        <taxon>Clostridia</taxon>
        <taxon>Lachnospirales</taxon>
        <taxon>Lachnospiraceae</taxon>
        <taxon>Acetatifactor</taxon>
    </lineage>
</organism>
<dbReference type="Gene3D" id="3.90.20.20">
    <property type="match status" value="1"/>
</dbReference>
<comment type="subcellular location">
    <subcellularLocation>
        <location evidence="1 10">Cytoplasm</location>
    </subcellularLocation>
</comment>
<comment type="subunit">
    <text evidence="3 10">Homodimer.</text>
</comment>
<dbReference type="GO" id="GO:0051087">
    <property type="term" value="F:protein-folding chaperone binding"/>
    <property type="evidence" value="ECO:0007669"/>
    <property type="project" value="InterPro"/>
</dbReference>
<dbReference type="FunFam" id="2.30.22.10:FF:000001">
    <property type="entry name" value="Protein GrpE"/>
    <property type="match status" value="1"/>
</dbReference>
<dbReference type="GO" id="GO:0000774">
    <property type="term" value="F:adenyl-nucleotide exchange factor activity"/>
    <property type="evidence" value="ECO:0007669"/>
    <property type="project" value="InterPro"/>
</dbReference>
<comment type="function">
    <text evidence="7 10 11">Participates actively in the response to hyperosmotic and heat shock by preventing the aggregation of stress-denatured proteins, in association with DnaK and GrpE. It is the nucleotide exchange factor for DnaK and may function as a thermosensor. Unfolded proteins bind initially to DnaJ; upon interaction with the DnaJ-bound protein, DnaK hydrolyzes its bound ATP, resulting in the formation of a stable complex. GrpE releases ADP from DnaK; ATP binding to DnaK triggers the release of the substrate protein, thus completing the reaction cycle. Several rounds of ATP-dependent interactions between DnaJ, DnaK and GrpE are required for fully efficient folding.</text>
</comment>
<feature type="compositionally biased region" description="Acidic residues" evidence="13">
    <location>
        <begin position="44"/>
        <end position="66"/>
    </location>
</feature>
<evidence type="ECO:0000256" key="3">
    <source>
        <dbReference type="ARBA" id="ARBA00011738"/>
    </source>
</evidence>
<dbReference type="NCBIfam" id="NF010738">
    <property type="entry name" value="PRK14140.1"/>
    <property type="match status" value="1"/>
</dbReference>
<dbReference type="SUPFAM" id="SSF51064">
    <property type="entry name" value="Head domain of nucleotide exchange factor GrpE"/>
    <property type="match status" value="1"/>
</dbReference>
<evidence type="ECO:0000256" key="5">
    <source>
        <dbReference type="ARBA" id="ARBA00023016"/>
    </source>
</evidence>